<feature type="region of interest" description="Disordered" evidence="1">
    <location>
        <begin position="11"/>
        <end position="30"/>
    </location>
</feature>
<keyword evidence="2" id="KW-1133">Transmembrane helix</keyword>
<proteinExistence type="predicted"/>
<protein>
    <submittedName>
        <fullName evidence="3">Uncharacterized protein</fullName>
    </submittedName>
</protein>
<evidence type="ECO:0000313" key="3">
    <source>
        <dbReference type="EMBL" id="OCT69009.1"/>
    </source>
</evidence>
<sequence>HLQKLEEFKAFAESASSPSSSSPSLPCSPTSRGPFLVPYLIPSTAASYLALTVLEQLSLQGTPCPPFLLILQLGWNIIVFLLIFFFFFFSMHCLSPLRRSLQTLLISPCWLGRK</sequence>
<evidence type="ECO:0000256" key="1">
    <source>
        <dbReference type="SAM" id="MobiDB-lite"/>
    </source>
</evidence>
<dbReference type="EMBL" id="CM004480">
    <property type="protein sequence ID" value="OCT69009.1"/>
    <property type="molecule type" value="Genomic_DNA"/>
</dbReference>
<accession>A0A974C9C4</accession>
<feature type="transmembrane region" description="Helical" evidence="2">
    <location>
        <begin position="35"/>
        <end position="54"/>
    </location>
</feature>
<dbReference type="Proteomes" id="UP000694892">
    <property type="component" value="Chromosome 8L"/>
</dbReference>
<reference evidence="4" key="1">
    <citation type="journal article" date="2016" name="Nature">
        <title>Genome evolution in the allotetraploid frog Xenopus laevis.</title>
        <authorList>
            <person name="Session A.M."/>
            <person name="Uno Y."/>
            <person name="Kwon T."/>
            <person name="Chapman J.A."/>
            <person name="Toyoda A."/>
            <person name="Takahashi S."/>
            <person name="Fukui A."/>
            <person name="Hikosaka A."/>
            <person name="Suzuki A."/>
            <person name="Kondo M."/>
            <person name="van Heeringen S.J."/>
            <person name="Quigley I."/>
            <person name="Heinz S."/>
            <person name="Ogino H."/>
            <person name="Ochi H."/>
            <person name="Hellsten U."/>
            <person name="Lyons J.B."/>
            <person name="Simakov O."/>
            <person name="Putnam N."/>
            <person name="Stites J."/>
            <person name="Kuroki Y."/>
            <person name="Tanaka T."/>
            <person name="Michiue T."/>
            <person name="Watanabe M."/>
            <person name="Bogdanovic O."/>
            <person name="Lister R."/>
            <person name="Georgiou G."/>
            <person name="Paranjpe S.S."/>
            <person name="van Kruijsbergen I."/>
            <person name="Shu S."/>
            <person name="Carlson J."/>
            <person name="Kinoshita T."/>
            <person name="Ohta Y."/>
            <person name="Mawaribuchi S."/>
            <person name="Jenkins J."/>
            <person name="Grimwood J."/>
            <person name="Schmutz J."/>
            <person name="Mitros T."/>
            <person name="Mozaffari S.V."/>
            <person name="Suzuki Y."/>
            <person name="Haramoto Y."/>
            <person name="Yamamoto T.S."/>
            <person name="Takagi C."/>
            <person name="Heald R."/>
            <person name="Miller K."/>
            <person name="Haudenschild C."/>
            <person name="Kitzman J."/>
            <person name="Nakayama T."/>
            <person name="Izutsu Y."/>
            <person name="Robert J."/>
            <person name="Fortriede J."/>
            <person name="Burns K."/>
            <person name="Lotay V."/>
            <person name="Karimi K."/>
            <person name="Yasuoka Y."/>
            <person name="Dichmann D.S."/>
            <person name="Flajnik M.F."/>
            <person name="Houston D.W."/>
            <person name="Shendure J."/>
            <person name="DuPasquier L."/>
            <person name="Vize P.D."/>
            <person name="Zorn A.M."/>
            <person name="Ito M."/>
            <person name="Marcotte E.M."/>
            <person name="Wallingford J.B."/>
            <person name="Ito Y."/>
            <person name="Asashima M."/>
            <person name="Ueno N."/>
            <person name="Matsuda Y."/>
            <person name="Veenstra G.J."/>
            <person name="Fujiyama A."/>
            <person name="Harland R.M."/>
            <person name="Taira M."/>
            <person name="Rokhsar D.S."/>
        </authorList>
    </citation>
    <scope>NUCLEOTIDE SEQUENCE [LARGE SCALE GENOMIC DNA]</scope>
    <source>
        <strain evidence="4">J</strain>
    </source>
</reference>
<keyword evidence="2" id="KW-0812">Transmembrane</keyword>
<keyword evidence="2" id="KW-0472">Membrane</keyword>
<evidence type="ECO:0000256" key="2">
    <source>
        <dbReference type="SAM" id="Phobius"/>
    </source>
</evidence>
<feature type="non-terminal residue" evidence="3">
    <location>
        <position position="1"/>
    </location>
</feature>
<feature type="transmembrane region" description="Helical" evidence="2">
    <location>
        <begin position="66"/>
        <end position="89"/>
    </location>
</feature>
<name>A0A974C9C4_XENLA</name>
<gene>
    <name evidence="3" type="ORF">XELAEV_18040317mg</name>
</gene>
<evidence type="ECO:0000313" key="4">
    <source>
        <dbReference type="Proteomes" id="UP000694892"/>
    </source>
</evidence>
<organism evidence="3 4">
    <name type="scientific">Xenopus laevis</name>
    <name type="common">African clawed frog</name>
    <dbReference type="NCBI Taxonomy" id="8355"/>
    <lineage>
        <taxon>Eukaryota</taxon>
        <taxon>Metazoa</taxon>
        <taxon>Chordata</taxon>
        <taxon>Craniata</taxon>
        <taxon>Vertebrata</taxon>
        <taxon>Euteleostomi</taxon>
        <taxon>Amphibia</taxon>
        <taxon>Batrachia</taxon>
        <taxon>Anura</taxon>
        <taxon>Pipoidea</taxon>
        <taxon>Pipidae</taxon>
        <taxon>Xenopodinae</taxon>
        <taxon>Xenopus</taxon>
        <taxon>Xenopus</taxon>
    </lineage>
</organism>
<dbReference type="AlphaFoldDB" id="A0A974C9C4"/>
<feature type="compositionally biased region" description="Low complexity" evidence="1">
    <location>
        <begin position="14"/>
        <end position="30"/>
    </location>
</feature>